<dbReference type="Gene3D" id="1.25.10.10">
    <property type="entry name" value="Leucine-rich Repeat Variant"/>
    <property type="match status" value="1"/>
</dbReference>
<feature type="signal peptide" evidence="10">
    <location>
        <begin position="1"/>
        <end position="22"/>
    </location>
</feature>
<gene>
    <name evidence="11" type="ORF">R5R35_000237</name>
</gene>
<sequence>MICVNMRVVILVILCLCSFASPKGNEKDSSGGKSTLDDAESIEAFKPTHEWQSVKKGQPIPKGLHVRVNLQTGETEAKLISNSNNERTDVLSVHDDVNSEEDRIEADELSKEVRESLLKLENEEKATPSEIADAVRERFRSYKELKEAFKQLNMTVKTDLEIMHELIFKYKNLQRSQKTSYDEILAVLTDMEYLVHQFDNALEFVRLEGVSDIVIPMLNCSSPAVRAEAARLLGSAAQSNVKVQIAALENGAIFSLLRAVSLDSDSVVRIRSLYALSCLIRNFPAAQARFVKEGGLSVLAQLFDKEQENHKMQVKIKIITLLYDLLIERQDTIKLFSGYTPVIKEELEMKMKQYKEVGLEKSLLDQGWCSKIPEVLLAQDQNWSRTKKRDDLSSALTDIPVRPEHDFVEKVVDTLLAMVEICHHDFNINSDLKRMIIGLREWYLELAMKEELNKSAKQIREGSDESSNDIVDEGFLYYSGIARTLERLTRELEKFGAKDEL</sequence>
<evidence type="ECO:0000256" key="2">
    <source>
        <dbReference type="ARBA" id="ARBA00010588"/>
    </source>
</evidence>
<proteinExistence type="inferred from homology"/>
<evidence type="ECO:0000256" key="5">
    <source>
        <dbReference type="ARBA" id="ARBA00022729"/>
    </source>
</evidence>
<evidence type="ECO:0000313" key="12">
    <source>
        <dbReference type="Proteomes" id="UP001378592"/>
    </source>
</evidence>
<evidence type="ECO:0000256" key="9">
    <source>
        <dbReference type="ARBA" id="ARBA00023180"/>
    </source>
</evidence>
<dbReference type="SUPFAM" id="SSF48371">
    <property type="entry name" value="ARM repeat"/>
    <property type="match status" value="1"/>
</dbReference>
<comment type="subcellular location">
    <subcellularLocation>
        <location evidence="1">Endoplasmic reticulum lumen</location>
    </subcellularLocation>
</comment>
<accession>A0AAN9VPN1</accession>
<keyword evidence="7" id="KW-0653">Protein transport</keyword>
<feature type="chain" id="PRO_5042857197" description="Nucleotide exchange factor SIL1" evidence="10">
    <location>
        <begin position="23"/>
        <end position="501"/>
    </location>
</feature>
<evidence type="ECO:0000256" key="8">
    <source>
        <dbReference type="ARBA" id="ARBA00023010"/>
    </source>
</evidence>
<dbReference type="InterPro" id="IPR016024">
    <property type="entry name" value="ARM-type_fold"/>
</dbReference>
<name>A0AAN9VPN1_9ORTH</name>
<dbReference type="PANTHER" id="PTHR19316">
    <property type="entry name" value="PROTEIN FOLDING REGULATOR"/>
    <property type="match status" value="1"/>
</dbReference>
<dbReference type="GO" id="GO:0000774">
    <property type="term" value="F:adenyl-nucleotide exchange factor activity"/>
    <property type="evidence" value="ECO:0007669"/>
    <property type="project" value="TreeGrafter"/>
</dbReference>
<evidence type="ECO:0000256" key="7">
    <source>
        <dbReference type="ARBA" id="ARBA00022927"/>
    </source>
</evidence>
<protein>
    <recommendedName>
        <fullName evidence="3">Nucleotide exchange factor SIL1</fullName>
    </recommendedName>
</protein>
<comment type="similarity">
    <text evidence="2">Belongs to the SIL1 family.</text>
</comment>
<organism evidence="11 12">
    <name type="scientific">Gryllus longicercus</name>
    <dbReference type="NCBI Taxonomy" id="2509291"/>
    <lineage>
        <taxon>Eukaryota</taxon>
        <taxon>Metazoa</taxon>
        <taxon>Ecdysozoa</taxon>
        <taxon>Arthropoda</taxon>
        <taxon>Hexapoda</taxon>
        <taxon>Insecta</taxon>
        <taxon>Pterygota</taxon>
        <taxon>Neoptera</taxon>
        <taxon>Polyneoptera</taxon>
        <taxon>Orthoptera</taxon>
        <taxon>Ensifera</taxon>
        <taxon>Gryllidea</taxon>
        <taxon>Grylloidea</taxon>
        <taxon>Gryllidae</taxon>
        <taxon>Gryllinae</taxon>
        <taxon>Gryllus</taxon>
    </lineage>
</organism>
<evidence type="ECO:0000313" key="11">
    <source>
        <dbReference type="EMBL" id="KAK7867246.1"/>
    </source>
</evidence>
<keyword evidence="5 10" id="KW-0732">Signal</keyword>
<keyword evidence="6" id="KW-0256">Endoplasmic reticulum</keyword>
<evidence type="ECO:0000256" key="4">
    <source>
        <dbReference type="ARBA" id="ARBA00022448"/>
    </source>
</evidence>
<evidence type="ECO:0000256" key="10">
    <source>
        <dbReference type="SAM" id="SignalP"/>
    </source>
</evidence>
<keyword evidence="8" id="KW-0811">Translocation</keyword>
<reference evidence="11 12" key="1">
    <citation type="submission" date="2024-03" db="EMBL/GenBank/DDBJ databases">
        <title>The genome assembly and annotation of the cricket Gryllus longicercus Weissman &amp; Gray.</title>
        <authorList>
            <person name="Szrajer S."/>
            <person name="Gray D."/>
            <person name="Ylla G."/>
        </authorList>
    </citation>
    <scope>NUCLEOTIDE SEQUENCE [LARGE SCALE GENOMIC DNA]</scope>
    <source>
        <strain evidence="11">DAG 2021-001</strain>
        <tissue evidence="11">Whole body minus gut</tissue>
    </source>
</reference>
<dbReference type="AlphaFoldDB" id="A0AAN9VPN1"/>
<keyword evidence="4" id="KW-0813">Transport</keyword>
<keyword evidence="9" id="KW-0325">Glycoprotein</keyword>
<dbReference type="GO" id="GO:0015031">
    <property type="term" value="P:protein transport"/>
    <property type="evidence" value="ECO:0007669"/>
    <property type="project" value="UniProtKB-KW"/>
</dbReference>
<keyword evidence="12" id="KW-1185">Reference proteome</keyword>
<evidence type="ECO:0000256" key="1">
    <source>
        <dbReference type="ARBA" id="ARBA00004319"/>
    </source>
</evidence>
<dbReference type="PANTHER" id="PTHR19316:SF35">
    <property type="entry name" value="NUCLEOTIDE EXCHANGE FACTOR SIL1"/>
    <property type="match status" value="1"/>
</dbReference>
<evidence type="ECO:0000256" key="3">
    <source>
        <dbReference type="ARBA" id="ARBA00015352"/>
    </source>
</evidence>
<comment type="caution">
    <text evidence="11">The sequence shown here is derived from an EMBL/GenBank/DDBJ whole genome shotgun (WGS) entry which is preliminary data.</text>
</comment>
<evidence type="ECO:0000256" key="6">
    <source>
        <dbReference type="ARBA" id="ARBA00022824"/>
    </source>
</evidence>
<dbReference type="EMBL" id="JAZDUA010000124">
    <property type="protein sequence ID" value="KAK7867246.1"/>
    <property type="molecule type" value="Genomic_DNA"/>
</dbReference>
<dbReference type="GO" id="GO:0005788">
    <property type="term" value="C:endoplasmic reticulum lumen"/>
    <property type="evidence" value="ECO:0007669"/>
    <property type="project" value="UniProtKB-SubCell"/>
</dbReference>
<dbReference type="InterPro" id="IPR011989">
    <property type="entry name" value="ARM-like"/>
</dbReference>
<dbReference type="Proteomes" id="UP001378592">
    <property type="component" value="Unassembled WGS sequence"/>
</dbReference>
<dbReference type="InterPro" id="IPR050693">
    <property type="entry name" value="Hsp70_NEF-Inhibitors"/>
</dbReference>